<proteinExistence type="inferred from homology"/>
<evidence type="ECO:0000256" key="3">
    <source>
        <dbReference type="ARBA" id="ARBA00023274"/>
    </source>
</evidence>
<organism evidence="4">
    <name type="scientific">Alona affinis</name>
    <dbReference type="NCBI Taxonomy" id="381656"/>
    <lineage>
        <taxon>Eukaryota</taxon>
        <taxon>Metazoa</taxon>
        <taxon>Ecdysozoa</taxon>
        <taxon>Arthropoda</taxon>
        <taxon>Crustacea</taxon>
        <taxon>Branchiopoda</taxon>
        <taxon>Diplostraca</taxon>
        <taxon>Cladocera</taxon>
        <taxon>Anomopoda</taxon>
        <taxon>Chydoridae</taxon>
        <taxon>Alona</taxon>
    </lineage>
</organism>
<evidence type="ECO:0000256" key="2">
    <source>
        <dbReference type="ARBA" id="ARBA00022980"/>
    </source>
</evidence>
<evidence type="ECO:0000313" key="4">
    <source>
        <dbReference type="EMBL" id="CAG4635232.1"/>
    </source>
</evidence>
<dbReference type="Pfam" id="PF00253">
    <property type="entry name" value="Ribosomal_S14"/>
    <property type="match status" value="1"/>
</dbReference>
<dbReference type="GO" id="GO:0003735">
    <property type="term" value="F:structural constituent of ribosome"/>
    <property type="evidence" value="ECO:0007669"/>
    <property type="project" value="InterPro"/>
</dbReference>
<keyword evidence="2" id="KW-0689">Ribosomal protein</keyword>
<dbReference type="SUPFAM" id="SSF57716">
    <property type="entry name" value="Glucocorticoid receptor-like (DNA-binding domain)"/>
    <property type="match status" value="1"/>
</dbReference>
<dbReference type="AlphaFoldDB" id="A0A9N6WT38"/>
<dbReference type="PANTHER" id="PTHR19836">
    <property type="entry name" value="30S RIBOSOMAL PROTEIN S14"/>
    <property type="match status" value="1"/>
</dbReference>
<dbReference type="GO" id="GO:0006412">
    <property type="term" value="P:translation"/>
    <property type="evidence" value="ECO:0007669"/>
    <property type="project" value="InterPro"/>
</dbReference>
<dbReference type="EMBL" id="OC978577">
    <property type="protein sequence ID" value="CAG4635232.1"/>
    <property type="molecule type" value="Genomic_DNA"/>
</dbReference>
<dbReference type="GO" id="GO:0005763">
    <property type="term" value="C:mitochondrial small ribosomal subunit"/>
    <property type="evidence" value="ECO:0007669"/>
    <property type="project" value="TreeGrafter"/>
</dbReference>
<dbReference type="InterPro" id="IPR001209">
    <property type="entry name" value="Ribosomal_uS14"/>
</dbReference>
<dbReference type="Gene3D" id="1.10.287.1480">
    <property type="match status" value="1"/>
</dbReference>
<accession>A0A9N6WT38</accession>
<reference evidence="4" key="1">
    <citation type="submission" date="2021-04" db="EMBL/GenBank/DDBJ databases">
        <authorList>
            <person name="Cornetti L."/>
        </authorList>
    </citation>
    <scope>NUCLEOTIDE SEQUENCE</scope>
</reference>
<name>A0A9N6WT38_9CRUS</name>
<sequence>MASLMNRVLNFSYGLVRNTNQLLNNSLNAVIGSQPAQSKWTDGRMRKDYNRRQILVRDAPMRLRLLCVKKNDLLPSEILDIGRQRLAEMPRDGSIIRIRNRCAITSRPRGVVKRWRLSRIVWRHLADYNKLSGVQRAMW</sequence>
<dbReference type="PANTHER" id="PTHR19836:SF19">
    <property type="entry name" value="SMALL RIBOSOMAL SUBUNIT PROTEIN US14M"/>
    <property type="match status" value="1"/>
</dbReference>
<comment type="similarity">
    <text evidence="1">Belongs to the universal ribosomal protein uS14 family.</text>
</comment>
<evidence type="ECO:0000256" key="1">
    <source>
        <dbReference type="ARBA" id="ARBA00009083"/>
    </source>
</evidence>
<gene>
    <name evidence="4" type="primary">EOG090X0MNX</name>
</gene>
<protein>
    <submittedName>
        <fullName evidence="4">EOG090X0MNX</fullName>
    </submittedName>
</protein>
<keyword evidence="3" id="KW-0687">Ribonucleoprotein</keyword>